<sequence length="532" mass="59265">MALYPLPKKLKLEDNGAAEPSENNEGVGDHFGNSILEQEEALIALIEHRTKESEHLKQKAAYYQSQAETADRRLQESQSQLARLRLSRGPSEPVCSRRSTEESPVRVNGIESRPEVRTQIQTSKQPLVIPSINPKSSTTKAPPQVAAHRSKPASSSLPAAPKVSHNLKQETSTAPCSEKRKRVEKEHQELIPNVRKSSSPNTIPFQNGTYLHSQHKRKLRTLVLCPVDDQLLVTSALDGVVNLWQVHAKGPSASLLSSTDCLSPKHRRWPEDIAWHPNGDSLFCVYSADNGECQISMLNLNLSGQKKVTFFEEKPHIKGIINGIIFMPWNDVCFATGGSDHAVILWSEANNSWKPKTVHRNQHSSAVMGVAGLLHKRVILSVGSDKRVVGFDVLAERVEVKHQIDSRCMSVLPNPCDFNLFMVQTGTLGKQLRLFDIRLRQTEIHAFGWKQESSESQSALINQAWSPDGLYLSSGTVDSMIHIFDIRYSGTGPSQSVQAHQKRVFKAIWHQSLPLMTSISSDLNIGLHRISK</sequence>
<protein>
    <submittedName>
        <fullName evidence="2">Uncharacterized protein</fullName>
    </submittedName>
</protein>
<feature type="region of interest" description="Disordered" evidence="1">
    <location>
        <begin position="1"/>
        <end position="33"/>
    </location>
</feature>
<feature type="compositionally biased region" description="Basic and acidic residues" evidence="1">
    <location>
        <begin position="177"/>
        <end position="187"/>
    </location>
</feature>
<feature type="region of interest" description="Disordered" evidence="1">
    <location>
        <begin position="68"/>
        <end position="187"/>
    </location>
</feature>
<organism evidence="2 3">
    <name type="scientific">Platanthera zijinensis</name>
    <dbReference type="NCBI Taxonomy" id="2320716"/>
    <lineage>
        <taxon>Eukaryota</taxon>
        <taxon>Viridiplantae</taxon>
        <taxon>Streptophyta</taxon>
        <taxon>Embryophyta</taxon>
        <taxon>Tracheophyta</taxon>
        <taxon>Spermatophyta</taxon>
        <taxon>Magnoliopsida</taxon>
        <taxon>Liliopsida</taxon>
        <taxon>Asparagales</taxon>
        <taxon>Orchidaceae</taxon>
        <taxon>Orchidoideae</taxon>
        <taxon>Orchideae</taxon>
        <taxon>Orchidinae</taxon>
        <taxon>Platanthera</taxon>
    </lineage>
</organism>
<dbReference type="PANTHER" id="PTHR47232:SF1">
    <property type="entry name" value="TRANSDUCIN FAMILY PROTEIN _ WD-40 REPEAT FAMILY PROTEIN"/>
    <property type="match status" value="1"/>
</dbReference>
<dbReference type="Pfam" id="PF00400">
    <property type="entry name" value="WD40"/>
    <property type="match status" value="1"/>
</dbReference>
<proteinExistence type="predicted"/>
<accession>A0AAP0GA47</accession>
<dbReference type="Proteomes" id="UP001418222">
    <property type="component" value="Unassembled WGS sequence"/>
</dbReference>
<name>A0AAP0GA47_9ASPA</name>
<evidence type="ECO:0000313" key="3">
    <source>
        <dbReference type="Proteomes" id="UP001418222"/>
    </source>
</evidence>
<dbReference type="InterPro" id="IPR036322">
    <property type="entry name" value="WD40_repeat_dom_sf"/>
</dbReference>
<dbReference type="PANTHER" id="PTHR47232">
    <property type="entry name" value="TRANSDUCIN FAMILY PROTEIN / WD-40 REPEAT FAMILY PROTEIN"/>
    <property type="match status" value="1"/>
</dbReference>
<dbReference type="SUPFAM" id="SSF50978">
    <property type="entry name" value="WD40 repeat-like"/>
    <property type="match status" value="1"/>
</dbReference>
<dbReference type="InterPro" id="IPR001680">
    <property type="entry name" value="WD40_rpt"/>
</dbReference>
<dbReference type="SMART" id="SM00320">
    <property type="entry name" value="WD40"/>
    <property type="match status" value="6"/>
</dbReference>
<evidence type="ECO:0000313" key="2">
    <source>
        <dbReference type="EMBL" id="KAK8947295.1"/>
    </source>
</evidence>
<reference evidence="2 3" key="1">
    <citation type="journal article" date="2022" name="Nat. Plants">
        <title>Genomes of leafy and leafless Platanthera orchids illuminate the evolution of mycoheterotrophy.</title>
        <authorList>
            <person name="Li M.H."/>
            <person name="Liu K.W."/>
            <person name="Li Z."/>
            <person name="Lu H.C."/>
            <person name="Ye Q.L."/>
            <person name="Zhang D."/>
            <person name="Wang J.Y."/>
            <person name="Li Y.F."/>
            <person name="Zhong Z.M."/>
            <person name="Liu X."/>
            <person name="Yu X."/>
            <person name="Liu D.K."/>
            <person name="Tu X.D."/>
            <person name="Liu B."/>
            <person name="Hao Y."/>
            <person name="Liao X.Y."/>
            <person name="Jiang Y.T."/>
            <person name="Sun W.H."/>
            <person name="Chen J."/>
            <person name="Chen Y.Q."/>
            <person name="Ai Y."/>
            <person name="Zhai J.W."/>
            <person name="Wu S.S."/>
            <person name="Zhou Z."/>
            <person name="Hsiao Y.Y."/>
            <person name="Wu W.L."/>
            <person name="Chen Y.Y."/>
            <person name="Lin Y.F."/>
            <person name="Hsu J.L."/>
            <person name="Li C.Y."/>
            <person name="Wang Z.W."/>
            <person name="Zhao X."/>
            <person name="Zhong W.Y."/>
            <person name="Ma X.K."/>
            <person name="Ma L."/>
            <person name="Huang J."/>
            <person name="Chen G.Z."/>
            <person name="Huang M.Z."/>
            <person name="Huang L."/>
            <person name="Peng D.H."/>
            <person name="Luo Y.B."/>
            <person name="Zou S.Q."/>
            <person name="Chen S.P."/>
            <person name="Lan S."/>
            <person name="Tsai W.C."/>
            <person name="Van de Peer Y."/>
            <person name="Liu Z.J."/>
        </authorList>
    </citation>
    <scope>NUCLEOTIDE SEQUENCE [LARGE SCALE GENOMIC DNA]</scope>
    <source>
        <strain evidence="2">Lor287</strain>
    </source>
</reference>
<dbReference type="InterPro" id="IPR015943">
    <property type="entry name" value="WD40/YVTN_repeat-like_dom_sf"/>
</dbReference>
<gene>
    <name evidence="2" type="ORF">KSP39_PZI006609</name>
</gene>
<feature type="compositionally biased region" description="Low complexity" evidence="1">
    <location>
        <begin position="152"/>
        <end position="161"/>
    </location>
</feature>
<comment type="caution">
    <text evidence="2">The sequence shown here is derived from an EMBL/GenBank/DDBJ whole genome shotgun (WGS) entry which is preliminary data.</text>
</comment>
<dbReference type="AlphaFoldDB" id="A0AAP0GA47"/>
<dbReference type="Gene3D" id="2.130.10.10">
    <property type="entry name" value="YVTN repeat-like/Quinoprotein amine dehydrogenase"/>
    <property type="match status" value="2"/>
</dbReference>
<dbReference type="EMBL" id="JBBWWQ010000005">
    <property type="protein sequence ID" value="KAK8947295.1"/>
    <property type="molecule type" value="Genomic_DNA"/>
</dbReference>
<keyword evidence="3" id="KW-1185">Reference proteome</keyword>
<evidence type="ECO:0000256" key="1">
    <source>
        <dbReference type="SAM" id="MobiDB-lite"/>
    </source>
</evidence>